<protein>
    <submittedName>
        <fullName evidence="2">Uncharacterized protein</fullName>
    </submittedName>
</protein>
<dbReference type="AlphaFoldDB" id="R1GMD3"/>
<evidence type="ECO:0000313" key="2">
    <source>
        <dbReference type="EMBL" id="EOD47159.1"/>
    </source>
</evidence>
<sequence length="140" mass="15923">MPAEVVKAAQHPMFDVIYEVRDRIDRVKALEAEKQRDAAAFDDAQQNLKDIKSRGDAPSSDDIERVHQAMSSRTNTRLEIMTIMQDIGDKSELIFQLRDDYEAYCKALRKAMKPGEKPPPMASEVLKEIAEVMDLLKTDV</sequence>
<name>R1GMD3_BOTPV</name>
<evidence type="ECO:0000313" key="3">
    <source>
        <dbReference type="Proteomes" id="UP000013521"/>
    </source>
</evidence>
<dbReference type="KEGG" id="npa:UCRNP2_6101"/>
<dbReference type="OrthoDB" id="3877456at2759"/>
<organism evidence="2 3">
    <name type="scientific">Botryosphaeria parva (strain UCR-NP2)</name>
    <name type="common">Grapevine canker fungus</name>
    <name type="synonym">Neofusicoccum parvum</name>
    <dbReference type="NCBI Taxonomy" id="1287680"/>
    <lineage>
        <taxon>Eukaryota</taxon>
        <taxon>Fungi</taxon>
        <taxon>Dikarya</taxon>
        <taxon>Ascomycota</taxon>
        <taxon>Pezizomycotina</taxon>
        <taxon>Dothideomycetes</taxon>
        <taxon>Dothideomycetes incertae sedis</taxon>
        <taxon>Botryosphaeriales</taxon>
        <taxon>Botryosphaeriaceae</taxon>
        <taxon>Neofusicoccum</taxon>
    </lineage>
</organism>
<reference evidence="3" key="1">
    <citation type="journal article" date="2013" name="Genome Announc.">
        <title>Draft genome sequence of Neofusicoccum parvum isolate UCR-NP2, a fungal vascular pathogen associated with grapevine cankers.</title>
        <authorList>
            <person name="Blanco-Ulate B."/>
            <person name="Rolshausen P."/>
            <person name="Cantu D."/>
        </authorList>
    </citation>
    <scope>NUCLEOTIDE SEQUENCE [LARGE SCALE GENOMIC DNA]</scope>
    <source>
        <strain evidence="3">UCR-NP2</strain>
    </source>
</reference>
<dbReference type="HOGENOM" id="CLU_1834875_0_0_1"/>
<gene>
    <name evidence="2" type="ORF">UCRNP2_6101</name>
</gene>
<evidence type="ECO:0000256" key="1">
    <source>
        <dbReference type="SAM" id="MobiDB-lite"/>
    </source>
</evidence>
<dbReference type="Proteomes" id="UP000013521">
    <property type="component" value="Unassembled WGS sequence"/>
</dbReference>
<accession>R1GMD3</accession>
<dbReference type="EMBL" id="KB916359">
    <property type="protein sequence ID" value="EOD47159.1"/>
    <property type="molecule type" value="Genomic_DNA"/>
</dbReference>
<proteinExistence type="predicted"/>
<feature type="region of interest" description="Disordered" evidence="1">
    <location>
        <begin position="35"/>
        <end position="71"/>
    </location>
</feature>